<comment type="caution">
    <text evidence="3">The sequence shown here is derived from an EMBL/GenBank/DDBJ whole genome shotgun (WGS) entry which is preliminary data.</text>
</comment>
<dbReference type="OrthoDB" id="185373at2759"/>
<evidence type="ECO:0000313" key="4">
    <source>
        <dbReference type="Proteomes" id="UP000796880"/>
    </source>
</evidence>
<dbReference type="Pfam" id="PF01535">
    <property type="entry name" value="PPR"/>
    <property type="match status" value="2"/>
</dbReference>
<dbReference type="PROSITE" id="PS51375">
    <property type="entry name" value="PPR"/>
    <property type="match status" value="2"/>
</dbReference>
<dbReference type="Pfam" id="PF13041">
    <property type="entry name" value="PPR_2"/>
    <property type="match status" value="2"/>
</dbReference>
<dbReference type="AlphaFoldDB" id="A0A8K0MI71"/>
<dbReference type="Gene3D" id="1.25.40.10">
    <property type="entry name" value="Tetratricopeptide repeat domain"/>
    <property type="match status" value="4"/>
</dbReference>
<dbReference type="NCBIfam" id="TIGR00756">
    <property type="entry name" value="PPR"/>
    <property type="match status" value="3"/>
</dbReference>
<feature type="repeat" description="PPR" evidence="2">
    <location>
        <begin position="290"/>
        <end position="324"/>
    </location>
</feature>
<dbReference type="EMBL" id="VOIH02000005">
    <property type="protein sequence ID" value="KAF3446767.1"/>
    <property type="molecule type" value="Genomic_DNA"/>
</dbReference>
<accession>A0A8K0MI71</accession>
<keyword evidence="4" id="KW-1185">Reference proteome</keyword>
<name>A0A8K0MI71_9ROSA</name>
<gene>
    <name evidence="3" type="ORF">FNV43_RR11947</name>
</gene>
<dbReference type="Proteomes" id="UP000796880">
    <property type="component" value="Unassembled WGS sequence"/>
</dbReference>
<feature type="repeat" description="PPR" evidence="2">
    <location>
        <begin position="156"/>
        <end position="190"/>
    </location>
</feature>
<dbReference type="FunFam" id="1.25.40.10:FF:000090">
    <property type="entry name" value="Pentatricopeptide repeat-containing protein, chloroplastic"/>
    <property type="match status" value="1"/>
</dbReference>
<dbReference type="InterPro" id="IPR002885">
    <property type="entry name" value="PPR_rpt"/>
</dbReference>
<evidence type="ECO:0000313" key="3">
    <source>
        <dbReference type="EMBL" id="KAF3446767.1"/>
    </source>
</evidence>
<dbReference type="PANTHER" id="PTHR47926:SF348">
    <property type="entry name" value="PENTATRICOPEPTIDE REPEAT-CONTAINING PROTEIN"/>
    <property type="match status" value="1"/>
</dbReference>
<keyword evidence="1" id="KW-0677">Repeat</keyword>
<protein>
    <recommendedName>
        <fullName evidence="5">Pentatricopeptide repeat-containing protein</fullName>
    </recommendedName>
</protein>
<evidence type="ECO:0000256" key="1">
    <source>
        <dbReference type="ARBA" id="ARBA00022737"/>
    </source>
</evidence>
<dbReference type="GO" id="GO:0003723">
    <property type="term" value="F:RNA binding"/>
    <property type="evidence" value="ECO:0007669"/>
    <property type="project" value="InterPro"/>
</dbReference>
<organism evidence="3 4">
    <name type="scientific">Rhamnella rubrinervis</name>
    <dbReference type="NCBI Taxonomy" id="2594499"/>
    <lineage>
        <taxon>Eukaryota</taxon>
        <taxon>Viridiplantae</taxon>
        <taxon>Streptophyta</taxon>
        <taxon>Embryophyta</taxon>
        <taxon>Tracheophyta</taxon>
        <taxon>Spermatophyta</taxon>
        <taxon>Magnoliopsida</taxon>
        <taxon>eudicotyledons</taxon>
        <taxon>Gunneridae</taxon>
        <taxon>Pentapetalae</taxon>
        <taxon>rosids</taxon>
        <taxon>fabids</taxon>
        <taxon>Rosales</taxon>
        <taxon>Rhamnaceae</taxon>
        <taxon>rhamnoid group</taxon>
        <taxon>Rhamneae</taxon>
        <taxon>Rhamnella</taxon>
    </lineage>
</organism>
<dbReference type="Pfam" id="PF20431">
    <property type="entry name" value="E_motif"/>
    <property type="match status" value="1"/>
</dbReference>
<dbReference type="PANTHER" id="PTHR47926">
    <property type="entry name" value="PENTATRICOPEPTIDE REPEAT-CONTAINING PROTEIN"/>
    <property type="match status" value="1"/>
</dbReference>
<dbReference type="InterPro" id="IPR011990">
    <property type="entry name" value="TPR-like_helical_dom_sf"/>
</dbReference>
<dbReference type="InterPro" id="IPR046960">
    <property type="entry name" value="PPR_At4g14850-like_plant"/>
</dbReference>
<proteinExistence type="predicted"/>
<dbReference type="GO" id="GO:0009451">
    <property type="term" value="P:RNA modification"/>
    <property type="evidence" value="ECO:0007669"/>
    <property type="project" value="InterPro"/>
</dbReference>
<dbReference type="InterPro" id="IPR046848">
    <property type="entry name" value="E_motif"/>
</dbReference>
<reference evidence="3" key="1">
    <citation type="submission" date="2020-03" db="EMBL/GenBank/DDBJ databases">
        <title>A high-quality chromosome-level genome assembly of a woody plant with both climbing and erect habits, Rhamnella rubrinervis.</title>
        <authorList>
            <person name="Lu Z."/>
            <person name="Yang Y."/>
            <person name="Zhu X."/>
            <person name="Sun Y."/>
        </authorList>
    </citation>
    <scope>NUCLEOTIDE SEQUENCE</scope>
    <source>
        <strain evidence="3">BYM</strain>
        <tissue evidence="3">Leaf</tissue>
    </source>
</reference>
<evidence type="ECO:0008006" key="5">
    <source>
        <dbReference type="Google" id="ProtNLM"/>
    </source>
</evidence>
<evidence type="ECO:0000256" key="2">
    <source>
        <dbReference type="PROSITE-ProRule" id="PRU00708"/>
    </source>
</evidence>
<sequence>MLCLNLKPQSAECLLQLLQRFLQNPIQIKQIHSVLITKGYLLCNANNPYNSKWMNTLLYNTLIRAYLCFGQAHRTTFVLFNQMLAHQAPPNSHTFPSLIKAASSSSPSFATSLHTQAVRRGVLRDPFIRTSFLSFYSQYGKLCDARKMFGEITEPCIVAYNAMLDALSKNGDMGSALLLFKRMPQRDVVSWTSVINGFGRNGCFHEAIEFFKKMSCKVKPNEATYVSVISSAANLDSSGTLHLGKQIHAYIIRSSTKLTVFMGTALVDLYGKTGSLISAANVFNQMVYKEICTWNAMISALSSNGREKEAIVLFEKMKKGGLQPNEVTFVAVLIACARGKYIEFGLELFRSMSLDFGIVPTMEHYGCVVDLLGRAGLLMEAAEFIESMPFEPDASVLGALIGACKIYGTTKLGNEVGQKLLDLQPQHCGRYVILSNINAAMERWDRAATLRNMMVDAGIRKIPAYSRIDLR</sequence>